<keyword evidence="12" id="KW-1185">Reference proteome</keyword>
<evidence type="ECO:0000256" key="5">
    <source>
        <dbReference type="ARBA" id="ARBA00022691"/>
    </source>
</evidence>
<reference evidence="11 12" key="1">
    <citation type="journal article" date="2023" name="PLoS ONE">
        <title>Cytospora paraplurivora sp. nov. isolated from orchards with fruit tree decline syndrome in Ontario, Canada.</title>
        <authorList>
            <person name="Ilyukhin E."/>
            <person name="Nguyen H.D.T."/>
            <person name="Castle A.J."/>
            <person name="Ellouze W."/>
        </authorList>
    </citation>
    <scope>NUCLEOTIDE SEQUENCE [LARGE SCALE GENOMIC DNA]</scope>
    <source>
        <strain evidence="11 12">FDS-564</strain>
    </source>
</reference>
<evidence type="ECO:0000256" key="1">
    <source>
        <dbReference type="ARBA" id="ARBA00012797"/>
    </source>
</evidence>
<evidence type="ECO:0000259" key="10">
    <source>
        <dbReference type="PROSITE" id="PS51675"/>
    </source>
</evidence>
<feature type="compositionally biased region" description="Acidic residues" evidence="9">
    <location>
        <begin position="40"/>
        <end position="51"/>
    </location>
</feature>
<keyword evidence="4" id="KW-0808">Transferase</keyword>
<dbReference type="EC" id="2.1.1.221" evidence="1"/>
<dbReference type="Gene3D" id="3.40.1280.30">
    <property type="match status" value="1"/>
</dbReference>
<protein>
    <recommendedName>
        <fullName evidence="2">tRNA (guanine(9)-N1)-methyltransferase</fullName>
        <ecNumber evidence="1">2.1.1.221</ecNumber>
    </recommendedName>
    <alternativeName>
        <fullName evidence="7">tRNA methyltransferase 10</fullName>
    </alternativeName>
    <alternativeName>
        <fullName evidence="6">tRNA(m1G9)-methyltransferase</fullName>
    </alternativeName>
</protein>
<dbReference type="GO" id="GO:0052905">
    <property type="term" value="F:tRNA (guanosine(9)-N1)-methyltransferase activity"/>
    <property type="evidence" value="ECO:0007669"/>
    <property type="project" value="UniProtKB-EC"/>
</dbReference>
<dbReference type="CDD" id="cd18089">
    <property type="entry name" value="SPOUT_Trm10-like"/>
    <property type="match status" value="1"/>
</dbReference>
<dbReference type="InterPro" id="IPR028564">
    <property type="entry name" value="MT_TRM10-typ"/>
</dbReference>
<feature type="region of interest" description="Disordered" evidence="9">
    <location>
        <begin position="1"/>
        <end position="115"/>
    </location>
</feature>
<feature type="region of interest" description="Disordered" evidence="9">
    <location>
        <begin position="398"/>
        <end position="451"/>
    </location>
</feature>
<accession>A0AAN9UM53</accession>
<dbReference type="Proteomes" id="UP001320245">
    <property type="component" value="Unassembled WGS sequence"/>
</dbReference>
<evidence type="ECO:0000256" key="4">
    <source>
        <dbReference type="ARBA" id="ARBA00022679"/>
    </source>
</evidence>
<dbReference type="PANTHER" id="PTHR13563:SF13">
    <property type="entry name" value="TRNA METHYLTRANSFERASE 10 HOMOLOG A"/>
    <property type="match status" value="1"/>
</dbReference>
<evidence type="ECO:0000256" key="9">
    <source>
        <dbReference type="SAM" id="MobiDB-lite"/>
    </source>
</evidence>
<organism evidence="11 12">
    <name type="scientific">Cytospora paraplurivora</name>
    <dbReference type="NCBI Taxonomy" id="2898453"/>
    <lineage>
        <taxon>Eukaryota</taxon>
        <taxon>Fungi</taxon>
        <taxon>Dikarya</taxon>
        <taxon>Ascomycota</taxon>
        <taxon>Pezizomycotina</taxon>
        <taxon>Sordariomycetes</taxon>
        <taxon>Sordariomycetidae</taxon>
        <taxon>Diaporthales</taxon>
        <taxon>Cytosporaceae</taxon>
        <taxon>Cytospora</taxon>
    </lineage>
</organism>
<keyword evidence="3" id="KW-0489">Methyltransferase</keyword>
<comment type="caution">
    <text evidence="11">The sequence shown here is derived from an EMBL/GenBank/DDBJ whole genome shotgun (WGS) entry which is preliminary data.</text>
</comment>
<sequence>METNQQVAAIEATTSPELPTVDVPAPAEDTNPRKRQREQDDGEEPALDNDEVQPTGEGDAAAADGAEDQPKLSKNQQRKLKRQKLWEERRQDRKVQRKEKRHSRTAKNRQEREEKAAALVQAEGIDMEEALNRIVALEKSASKKNKKLHVVPVSLIIDCDFEQYMHENEIVSLGSQVTRSYSMNRQGDYQTHILISSWGGKLKQRFETVVKNTHKNWKGVSFVEGDFVEAGKVAWDIMHGPRGGTTCPALGGDEPAGGQQQPDDTVADQGDAAGQQTVQESAPDSAKETSLPEKLIPEFTTDSIIYLSADSPHTLDKLEPNTSYVIGGLVDRNREKLLCQRRAEGKNIRTAKLPIGEYMQMASRQVLATNHVVEIMSKWLETGDWGKAFMEVIPKRKGGRLRSEEADEQDEDASEDENKNEKDGENGDEQDGENGSKEGEQQADDTANAEA</sequence>
<dbReference type="InterPro" id="IPR038459">
    <property type="entry name" value="MT_TRM10-typ_sf"/>
</dbReference>
<evidence type="ECO:0000256" key="6">
    <source>
        <dbReference type="ARBA" id="ARBA00031792"/>
    </source>
</evidence>
<dbReference type="InterPro" id="IPR007356">
    <property type="entry name" value="tRNA_m1G_MeTrfase_euk"/>
</dbReference>
<feature type="region of interest" description="Disordered" evidence="9">
    <location>
        <begin position="244"/>
        <end position="293"/>
    </location>
</feature>
<dbReference type="PANTHER" id="PTHR13563">
    <property type="entry name" value="TRNA (GUANINE-9-) METHYLTRANSFERASE"/>
    <property type="match status" value="1"/>
</dbReference>
<feature type="domain" description="SAM-dependent MTase TRM10-type" evidence="10">
    <location>
        <begin position="140"/>
        <end position="400"/>
    </location>
</feature>
<feature type="compositionally biased region" description="Polar residues" evidence="9">
    <location>
        <begin position="1"/>
        <end position="17"/>
    </location>
</feature>
<evidence type="ECO:0000313" key="12">
    <source>
        <dbReference type="Proteomes" id="UP001320245"/>
    </source>
</evidence>
<dbReference type="GO" id="GO:0000049">
    <property type="term" value="F:tRNA binding"/>
    <property type="evidence" value="ECO:0007669"/>
    <property type="project" value="TreeGrafter"/>
</dbReference>
<dbReference type="EMBL" id="JAJSPL020000007">
    <property type="protein sequence ID" value="KAK7745883.1"/>
    <property type="molecule type" value="Genomic_DNA"/>
</dbReference>
<evidence type="ECO:0000256" key="3">
    <source>
        <dbReference type="ARBA" id="ARBA00022603"/>
    </source>
</evidence>
<comment type="catalytic activity">
    <reaction evidence="8">
        <text>guanosine(9) in tRNA + S-adenosyl-L-methionine = N(1)-methylguanosine(9) in tRNA + S-adenosyl-L-homocysteine + H(+)</text>
        <dbReference type="Rhea" id="RHEA:43156"/>
        <dbReference type="Rhea" id="RHEA-COMP:10367"/>
        <dbReference type="Rhea" id="RHEA-COMP:10368"/>
        <dbReference type="ChEBI" id="CHEBI:15378"/>
        <dbReference type="ChEBI" id="CHEBI:57856"/>
        <dbReference type="ChEBI" id="CHEBI:59789"/>
        <dbReference type="ChEBI" id="CHEBI:73542"/>
        <dbReference type="ChEBI" id="CHEBI:74269"/>
        <dbReference type="EC" id="2.1.1.221"/>
    </reaction>
</comment>
<dbReference type="GO" id="GO:0002939">
    <property type="term" value="P:tRNA N1-guanine methylation"/>
    <property type="evidence" value="ECO:0007669"/>
    <property type="project" value="TreeGrafter"/>
</dbReference>
<evidence type="ECO:0000256" key="7">
    <source>
        <dbReference type="ARBA" id="ARBA00032166"/>
    </source>
</evidence>
<name>A0AAN9UM53_9PEZI</name>
<evidence type="ECO:0000256" key="8">
    <source>
        <dbReference type="ARBA" id="ARBA00048434"/>
    </source>
</evidence>
<feature type="compositionally biased region" description="Basic residues" evidence="9">
    <location>
        <begin position="95"/>
        <end position="107"/>
    </location>
</feature>
<feature type="compositionally biased region" description="Basic and acidic residues" evidence="9">
    <location>
        <begin position="416"/>
        <end position="425"/>
    </location>
</feature>
<evidence type="ECO:0000313" key="11">
    <source>
        <dbReference type="EMBL" id="KAK7745883.1"/>
    </source>
</evidence>
<feature type="compositionally biased region" description="Basic and acidic residues" evidence="9">
    <location>
        <begin position="84"/>
        <end position="94"/>
    </location>
</feature>
<proteinExistence type="predicted"/>
<dbReference type="PROSITE" id="PS51675">
    <property type="entry name" value="SAM_MT_TRM10"/>
    <property type="match status" value="1"/>
</dbReference>
<feature type="compositionally biased region" description="Acidic residues" evidence="9">
    <location>
        <begin position="405"/>
        <end position="415"/>
    </location>
</feature>
<dbReference type="GO" id="GO:0005634">
    <property type="term" value="C:nucleus"/>
    <property type="evidence" value="ECO:0007669"/>
    <property type="project" value="TreeGrafter"/>
</dbReference>
<keyword evidence="5" id="KW-0949">S-adenosyl-L-methionine</keyword>
<gene>
    <name evidence="11" type="primary">TRM10</name>
    <name evidence="11" type="ORF">SLS53_002601</name>
</gene>
<dbReference type="AlphaFoldDB" id="A0AAN9UM53"/>
<evidence type="ECO:0000256" key="2">
    <source>
        <dbReference type="ARBA" id="ARBA00020451"/>
    </source>
</evidence>